<dbReference type="GO" id="GO:0000049">
    <property type="term" value="F:tRNA binding"/>
    <property type="evidence" value="ECO:0007669"/>
    <property type="project" value="UniProtKB-UniRule"/>
</dbReference>
<evidence type="ECO:0000313" key="9">
    <source>
        <dbReference type="EMBL" id="BBH94031.1"/>
    </source>
</evidence>
<comment type="subunit">
    <text evidence="6">Consists of a catalytic RNA component (M1 or rnpB) and a protein subunit.</text>
</comment>
<dbReference type="NCBIfam" id="TIGR00188">
    <property type="entry name" value="rnpA"/>
    <property type="match status" value="1"/>
</dbReference>
<dbReference type="GO" id="GO:0001682">
    <property type="term" value="P:tRNA 5'-leader removal"/>
    <property type="evidence" value="ECO:0007669"/>
    <property type="project" value="UniProtKB-UniRule"/>
</dbReference>
<dbReference type="InterPro" id="IPR020568">
    <property type="entry name" value="Ribosomal_Su5_D2-typ_SF"/>
</dbReference>
<evidence type="ECO:0000256" key="3">
    <source>
        <dbReference type="ARBA" id="ARBA00022759"/>
    </source>
</evidence>
<protein>
    <recommendedName>
        <fullName evidence="6 7">Ribonuclease P protein component</fullName>
        <shortName evidence="6">RNase P protein</shortName>
        <shortName evidence="6">RNaseP protein</shortName>
        <ecNumber evidence="6 7">3.1.26.5</ecNumber>
    </recommendedName>
    <alternativeName>
        <fullName evidence="6">Protein C5</fullName>
    </alternativeName>
</protein>
<dbReference type="GO" id="GO:0004526">
    <property type="term" value="F:ribonuclease P activity"/>
    <property type="evidence" value="ECO:0007669"/>
    <property type="project" value="UniProtKB-UniRule"/>
</dbReference>
<keyword evidence="5 6" id="KW-0694">RNA-binding</keyword>
<evidence type="ECO:0000256" key="8">
    <source>
        <dbReference type="SAM" id="Coils"/>
    </source>
</evidence>
<gene>
    <name evidence="6 9" type="primary">rnpA</name>
    <name evidence="9" type="ORF">KTA_22300</name>
</gene>
<feature type="coiled-coil region" evidence="8">
    <location>
        <begin position="88"/>
        <end position="115"/>
    </location>
</feature>
<keyword evidence="4 6" id="KW-0378">Hydrolase</keyword>
<dbReference type="EMBL" id="AP019377">
    <property type="protein sequence ID" value="BBH94031.1"/>
    <property type="molecule type" value="Genomic_DNA"/>
</dbReference>
<proteinExistence type="inferred from homology"/>
<evidence type="ECO:0000256" key="4">
    <source>
        <dbReference type="ARBA" id="ARBA00022801"/>
    </source>
</evidence>
<dbReference type="Pfam" id="PF00825">
    <property type="entry name" value="Ribonuclease_P"/>
    <property type="match status" value="1"/>
</dbReference>
<keyword evidence="2 6" id="KW-0540">Nuclease</keyword>
<evidence type="ECO:0000256" key="5">
    <source>
        <dbReference type="ARBA" id="ARBA00022884"/>
    </source>
</evidence>
<dbReference type="GO" id="GO:0042781">
    <property type="term" value="F:3'-tRNA processing endoribonuclease activity"/>
    <property type="evidence" value="ECO:0007669"/>
    <property type="project" value="TreeGrafter"/>
</dbReference>
<sequence length="132" mass="15224">MALKRELRLRRSRDFQRVRQQGRSVASKLLVLAWAPTESDQVRVGFVVSRRIFKLATRRNRIKRLLSEAIRPCLPRLRGVDVVLIPRREALEADLQTLKAEVQVLLRRARLLLADEASGRQRAAGRSVHKGR</sequence>
<keyword evidence="3 6" id="KW-0255">Endonuclease</keyword>
<dbReference type="GO" id="GO:0030677">
    <property type="term" value="C:ribonuclease P complex"/>
    <property type="evidence" value="ECO:0007669"/>
    <property type="project" value="TreeGrafter"/>
</dbReference>
<dbReference type="AlphaFoldDB" id="A0A455T476"/>
<accession>A0A455T476</accession>
<dbReference type="SUPFAM" id="SSF54211">
    <property type="entry name" value="Ribosomal protein S5 domain 2-like"/>
    <property type="match status" value="1"/>
</dbReference>
<reference evidence="9" key="1">
    <citation type="submission" date="2018-12" db="EMBL/GenBank/DDBJ databases">
        <title>Novel natural products biosynthetic potential of the class Ktedonobacteria.</title>
        <authorList>
            <person name="Zheng Y."/>
            <person name="Saitou A."/>
            <person name="Wang C.M."/>
            <person name="Toyoda A."/>
            <person name="Minakuchi Y."/>
            <person name="Sekiguchi Y."/>
            <person name="Ueda K."/>
            <person name="Takano H."/>
            <person name="Sakai Y."/>
            <person name="Yokota A."/>
            <person name="Yabe S."/>
        </authorList>
    </citation>
    <scope>NUCLEOTIDE SEQUENCE</scope>
    <source>
        <strain evidence="9">A3-2</strain>
    </source>
</reference>
<dbReference type="InterPro" id="IPR000100">
    <property type="entry name" value="RNase_P"/>
</dbReference>
<evidence type="ECO:0000256" key="6">
    <source>
        <dbReference type="HAMAP-Rule" id="MF_00227"/>
    </source>
</evidence>
<dbReference type="PANTHER" id="PTHR33992:SF1">
    <property type="entry name" value="RIBONUCLEASE P PROTEIN COMPONENT"/>
    <property type="match status" value="1"/>
</dbReference>
<evidence type="ECO:0000256" key="2">
    <source>
        <dbReference type="ARBA" id="ARBA00022722"/>
    </source>
</evidence>
<comment type="similarity">
    <text evidence="6">Belongs to the RnpA family.</text>
</comment>
<dbReference type="Gene3D" id="3.30.230.10">
    <property type="match status" value="1"/>
</dbReference>
<dbReference type="PANTHER" id="PTHR33992">
    <property type="entry name" value="RIBONUCLEASE P PROTEIN COMPONENT"/>
    <property type="match status" value="1"/>
</dbReference>
<dbReference type="EC" id="3.1.26.5" evidence="6 7"/>
<organism evidence="9">
    <name type="scientific">Thermogemmatispora argillosa</name>
    <dbReference type="NCBI Taxonomy" id="2045280"/>
    <lineage>
        <taxon>Bacteria</taxon>
        <taxon>Bacillati</taxon>
        <taxon>Chloroflexota</taxon>
        <taxon>Ktedonobacteria</taxon>
        <taxon>Thermogemmatisporales</taxon>
        <taxon>Thermogemmatisporaceae</taxon>
        <taxon>Thermogemmatispora</taxon>
    </lineage>
</organism>
<comment type="function">
    <text evidence="6">RNaseP catalyzes the removal of the 5'-leader sequence from pre-tRNA to produce the mature 5'-terminus. It can also cleave other RNA substrates such as 4.5S RNA. The protein component plays an auxiliary but essential role in vivo by binding to the 5'-leader sequence and broadening the substrate specificity of the ribozyme.</text>
</comment>
<keyword evidence="8" id="KW-0175">Coiled coil</keyword>
<evidence type="ECO:0000256" key="7">
    <source>
        <dbReference type="NCBIfam" id="TIGR00188"/>
    </source>
</evidence>
<dbReference type="InterPro" id="IPR014721">
    <property type="entry name" value="Ribsml_uS5_D2-typ_fold_subgr"/>
</dbReference>
<name>A0A455T476_9CHLR</name>
<comment type="catalytic activity">
    <reaction evidence="6">
        <text>Endonucleolytic cleavage of RNA, removing 5'-extranucleotides from tRNA precursor.</text>
        <dbReference type="EC" id="3.1.26.5"/>
    </reaction>
</comment>
<evidence type="ECO:0000256" key="1">
    <source>
        <dbReference type="ARBA" id="ARBA00022694"/>
    </source>
</evidence>
<dbReference type="HAMAP" id="MF_00227">
    <property type="entry name" value="RNase_P"/>
    <property type="match status" value="1"/>
</dbReference>
<keyword evidence="1 6" id="KW-0819">tRNA processing</keyword>